<keyword evidence="3" id="KW-1185">Reference proteome</keyword>
<organism evidence="2 3">
    <name type="scientific">Dothidotthia symphoricarpi CBS 119687</name>
    <dbReference type="NCBI Taxonomy" id="1392245"/>
    <lineage>
        <taxon>Eukaryota</taxon>
        <taxon>Fungi</taxon>
        <taxon>Dikarya</taxon>
        <taxon>Ascomycota</taxon>
        <taxon>Pezizomycotina</taxon>
        <taxon>Dothideomycetes</taxon>
        <taxon>Pleosporomycetidae</taxon>
        <taxon>Pleosporales</taxon>
        <taxon>Dothidotthiaceae</taxon>
        <taxon>Dothidotthia</taxon>
    </lineage>
</organism>
<dbReference type="RefSeq" id="XP_033518044.1">
    <property type="nucleotide sequence ID" value="XM_033662185.1"/>
</dbReference>
<protein>
    <submittedName>
        <fullName evidence="2">Uncharacterized protein</fullName>
    </submittedName>
</protein>
<name>A0A6A5ZVN0_9PLEO</name>
<dbReference type="Proteomes" id="UP000799771">
    <property type="component" value="Unassembled WGS sequence"/>
</dbReference>
<feature type="compositionally biased region" description="Basic and acidic residues" evidence="1">
    <location>
        <begin position="98"/>
        <end position="107"/>
    </location>
</feature>
<feature type="region of interest" description="Disordered" evidence="1">
    <location>
        <begin position="89"/>
        <end position="115"/>
    </location>
</feature>
<proteinExistence type="predicted"/>
<dbReference type="GeneID" id="54402617"/>
<reference evidence="2" key="1">
    <citation type="journal article" date="2020" name="Stud. Mycol.">
        <title>101 Dothideomycetes genomes: a test case for predicting lifestyles and emergence of pathogens.</title>
        <authorList>
            <person name="Haridas S."/>
            <person name="Albert R."/>
            <person name="Binder M."/>
            <person name="Bloem J."/>
            <person name="Labutti K."/>
            <person name="Salamov A."/>
            <person name="Andreopoulos B."/>
            <person name="Baker S."/>
            <person name="Barry K."/>
            <person name="Bills G."/>
            <person name="Bluhm B."/>
            <person name="Cannon C."/>
            <person name="Castanera R."/>
            <person name="Culley D."/>
            <person name="Daum C."/>
            <person name="Ezra D."/>
            <person name="Gonzalez J."/>
            <person name="Henrissat B."/>
            <person name="Kuo A."/>
            <person name="Liang C."/>
            <person name="Lipzen A."/>
            <person name="Lutzoni F."/>
            <person name="Magnuson J."/>
            <person name="Mondo S."/>
            <person name="Nolan M."/>
            <person name="Ohm R."/>
            <person name="Pangilinan J."/>
            <person name="Park H.-J."/>
            <person name="Ramirez L."/>
            <person name="Alfaro M."/>
            <person name="Sun H."/>
            <person name="Tritt A."/>
            <person name="Yoshinaga Y."/>
            <person name="Zwiers L.-H."/>
            <person name="Turgeon B."/>
            <person name="Goodwin S."/>
            <person name="Spatafora J."/>
            <person name="Crous P."/>
            <person name="Grigoriev I."/>
        </authorList>
    </citation>
    <scope>NUCLEOTIDE SEQUENCE</scope>
    <source>
        <strain evidence="2">CBS 119687</strain>
    </source>
</reference>
<evidence type="ECO:0000256" key="1">
    <source>
        <dbReference type="SAM" id="MobiDB-lite"/>
    </source>
</evidence>
<sequence length="122" mass="13899">MDANKSAVSISSVAKPALPPRPVSSKSTVSKPTQPPRPAFKQRRTKKEESLRLILLRHKASLAYEDWLHHVVTVFWLALIAARDEAKIMDEDNDTADAEQRALSSDERSEEEEMRDWVLFDL</sequence>
<dbReference type="EMBL" id="ML977524">
    <property type="protein sequence ID" value="KAF2123650.1"/>
    <property type="molecule type" value="Genomic_DNA"/>
</dbReference>
<feature type="region of interest" description="Disordered" evidence="1">
    <location>
        <begin position="1"/>
        <end position="48"/>
    </location>
</feature>
<evidence type="ECO:0000313" key="2">
    <source>
        <dbReference type="EMBL" id="KAF2123650.1"/>
    </source>
</evidence>
<feature type="compositionally biased region" description="Polar residues" evidence="1">
    <location>
        <begin position="1"/>
        <end position="12"/>
    </location>
</feature>
<dbReference type="AlphaFoldDB" id="A0A6A5ZVN0"/>
<evidence type="ECO:0000313" key="3">
    <source>
        <dbReference type="Proteomes" id="UP000799771"/>
    </source>
</evidence>
<gene>
    <name evidence="2" type="ORF">P153DRAFT_148796</name>
</gene>
<accession>A0A6A5ZVN0</accession>